<feature type="compositionally biased region" description="Polar residues" evidence="1">
    <location>
        <begin position="624"/>
        <end position="638"/>
    </location>
</feature>
<feature type="compositionally biased region" description="Low complexity" evidence="1">
    <location>
        <begin position="331"/>
        <end position="344"/>
    </location>
</feature>
<feature type="compositionally biased region" description="Gly residues" evidence="1">
    <location>
        <begin position="644"/>
        <end position="655"/>
    </location>
</feature>
<feature type="region of interest" description="Disordered" evidence="1">
    <location>
        <begin position="174"/>
        <end position="372"/>
    </location>
</feature>
<feature type="region of interest" description="Disordered" evidence="1">
    <location>
        <begin position="1"/>
        <end position="156"/>
    </location>
</feature>
<dbReference type="EMBL" id="LN733056">
    <property type="protein sequence ID" value="CEP16304.1"/>
    <property type="molecule type" value="Genomic_DNA"/>
</dbReference>
<feature type="compositionally biased region" description="Polar residues" evidence="1">
    <location>
        <begin position="468"/>
        <end position="491"/>
    </location>
</feature>
<organism evidence="2 3">
    <name type="scientific">Parasitella parasitica</name>
    <dbReference type="NCBI Taxonomy" id="35722"/>
    <lineage>
        <taxon>Eukaryota</taxon>
        <taxon>Fungi</taxon>
        <taxon>Fungi incertae sedis</taxon>
        <taxon>Mucoromycota</taxon>
        <taxon>Mucoromycotina</taxon>
        <taxon>Mucoromycetes</taxon>
        <taxon>Mucorales</taxon>
        <taxon>Mucorineae</taxon>
        <taxon>Mucoraceae</taxon>
        <taxon>Parasitella</taxon>
    </lineage>
</organism>
<evidence type="ECO:0000313" key="2">
    <source>
        <dbReference type="EMBL" id="CEP16304.1"/>
    </source>
</evidence>
<keyword evidence="3" id="KW-1185">Reference proteome</keyword>
<feature type="compositionally biased region" description="Polar residues" evidence="1">
    <location>
        <begin position="682"/>
        <end position="695"/>
    </location>
</feature>
<evidence type="ECO:0000313" key="3">
    <source>
        <dbReference type="Proteomes" id="UP000054107"/>
    </source>
</evidence>
<dbReference type="STRING" id="35722.A0A0B7NMY6"/>
<feature type="compositionally biased region" description="Polar residues" evidence="1">
    <location>
        <begin position="193"/>
        <end position="210"/>
    </location>
</feature>
<name>A0A0B7NMY6_9FUNG</name>
<evidence type="ECO:0000256" key="1">
    <source>
        <dbReference type="SAM" id="MobiDB-lite"/>
    </source>
</evidence>
<feature type="compositionally biased region" description="Acidic residues" evidence="1">
    <location>
        <begin position="221"/>
        <end position="241"/>
    </location>
</feature>
<dbReference type="AlphaFoldDB" id="A0A0B7NMY6"/>
<feature type="compositionally biased region" description="Basic and acidic residues" evidence="1">
    <location>
        <begin position="211"/>
        <end position="220"/>
    </location>
</feature>
<gene>
    <name evidence="2" type="primary">PARPA_10560.1 scaffold 41189</name>
</gene>
<feature type="region of interest" description="Disordered" evidence="1">
    <location>
        <begin position="457"/>
        <end position="526"/>
    </location>
</feature>
<dbReference type="Proteomes" id="UP000054107">
    <property type="component" value="Unassembled WGS sequence"/>
</dbReference>
<feature type="compositionally biased region" description="Gly residues" evidence="1">
    <location>
        <begin position="610"/>
        <end position="620"/>
    </location>
</feature>
<feature type="region of interest" description="Disordered" evidence="1">
    <location>
        <begin position="610"/>
        <end position="730"/>
    </location>
</feature>
<protein>
    <submittedName>
        <fullName evidence="2">Uncharacterized protein</fullName>
    </submittedName>
</protein>
<feature type="compositionally biased region" description="Acidic residues" evidence="1">
    <location>
        <begin position="69"/>
        <end position="85"/>
    </location>
</feature>
<accession>A0A0B7NMY6</accession>
<feature type="compositionally biased region" description="Low complexity" evidence="1">
    <location>
        <begin position="27"/>
        <end position="48"/>
    </location>
</feature>
<reference evidence="2 3" key="1">
    <citation type="submission" date="2014-09" db="EMBL/GenBank/DDBJ databases">
        <authorList>
            <person name="Ellenberger Sabrina"/>
        </authorList>
    </citation>
    <scope>NUCLEOTIDE SEQUENCE [LARGE SCALE GENOMIC DNA]</scope>
    <source>
        <strain evidence="2 3">CBS 412.66</strain>
    </source>
</reference>
<proteinExistence type="predicted"/>
<feature type="compositionally biased region" description="Gly residues" evidence="1">
    <location>
        <begin position="708"/>
        <end position="721"/>
    </location>
</feature>
<feature type="compositionally biased region" description="Low complexity" evidence="1">
    <location>
        <begin position="496"/>
        <end position="505"/>
    </location>
</feature>
<sequence length="864" mass="94739">MSSFVRIEDYYSDQDYPPPAIGRHGNNQRSTSSNRSSPSRSNHSQRQQQPPPMLRKGRPGQPRQYYQPIDDDDLTGSEEEDDEQELSSAMHNLGFHDRPPVARYPGGRPAFQRSNSDYEYIPQNRYDHDHDFSPYGPPVPPYLMQNSRYHPPPPPPPLPLPPAQWMPYQPMMLDDMSPRMGPVYRPQPFVRRSASSRSYNRHNNGPTSSSRRQEMFMSHDEDSELEDQDFYYEDDDNENDQEAYSSANPPPLSRQDSTGNRNGPRPFPRKRSNSMSAMPLHPAPFMMESSRRQAPANYFYPPPPPSYHYQQGMNPRFSAGVRFPPPRLVHSVPSSPQLSVSSDSGSEDYPPQHPPSRRASINVAPQVNRPNGRVGRSMSFSGGFPPHGPINMAPPPPPPPAAAGAAAPMPPMVLHPLPPQMAHPMMENASRSNSIYGLPSGAALGGDFFDQMTSKSATAPVTPIDNPPSASGSTSGDIPMNPQVSQQSQHPSGMAPNMQQQQPLSMPMPPPPPPQQMHPWVSGFPTSPGDPSMFGNQQGMMQQHPPQMMLPAMFNNPMMSQNTIQNAMWNFMPDMMLGQNGALGGDFPLPFMYSSDPNLIAQAMGGPVSGGGPNFGGPGAMDGNNNMHSPRMNMSGNPSEGQNGNKGSGSGGNGGPSHEEDMMRRAAAGGSGKEPPHGHDTMMTNFAQPAPSNTAPMLKRGLSMLGGLFSGNGGGGGGGGANRRREDFHGPHPMFGSFSAPIQAQSKKEARLQRQYEKLGTFYCWRRMDIPDQPFESFSIKNQYIIRKKIRKLGPQAQFMLKSDERLPGVIMVNLHQNRGGCLMNMGGEKVVVMLQIERKSFGTSNYIFGGGGEGHLQGPPGQW</sequence>
<dbReference type="OrthoDB" id="2287584at2759"/>
<feature type="compositionally biased region" description="Pro residues" evidence="1">
    <location>
        <begin position="506"/>
        <end position="516"/>
    </location>
</feature>